<proteinExistence type="predicted"/>
<accession>A0A9Q2NQX6</accession>
<evidence type="ECO:0000313" key="1">
    <source>
        <dbReference type="EMBL" id="MBM2357347.1"/>
    </source>
</evidence>
<protein>
    <submittedName>
        <fullName evidence="1">Uncharacterized protein</fullName>
    </submittedName>
</protein>
<dbReference type="AlphaFoldDB" id="A0A9Q2NQX6"/>
<dbReference type="EMBL" id="JAFBWN010000034">
    <property type="protein sequence ID" value="MBM2357347.1"/>
    <property type="molecule type" value="Genomic_DNA"/>
</dbReference>
<comment type="caution">
    <text evidence="1">The sequence shown here is derived from an EMBL/GenBank/DDBJ whole genome shotgun (WGS) entry which is preliminary data.</text>
</comment>
<evidence type="ECO:0000313" key="2">
    <source>
        <dbReference type="Proteomes" id="UP000809337"/>
    </source>
</evidence>
<organism evidence="1 2">
    <name type="scientific">Pseudosulfitobacter pseudonitzschiae</name>
    <dbReference type="NCBI Taxonomy" id="1402135"/>
    <lineage>
        <taxon>Bacteria</taxon>
        <taxon>Pseudomonadati</taxon>
        <taxon>Pseudomonadota</taxon>
        <taxon>Alphaproteobacteria</taxon>
        <taxon>Rhodobacterales</taxon>
        <taxon>Roseobacteraceae</taxon>
        <taxon>Pseudosulfitobacter</taxon>
    </lineage>
</organism>
<dbReference type="Proteomes" id="UP000809337">
    <property type="component" value="Unassembled WGS sequence"/>
</dbReference>
<reference evidence="1" key="1">
    <citation type="submission" date="2021-01" db="EMBL/GenBank/DDBJ databases">
        <title>Diatom-associated Roseobacters Show Island Model of Population Structure.</title>
        <authorList>
            <person name="Qu L."/>
            <person name="Feng X."/>
            <person name="Chen Y."/>
            <person name="Li L."/>
            <person name="Wang X."/>
            <person name="Hu Z."/>
            <person name="Wang H."/>
            <person name="Luo H."/>
        </authorList>
    </citation>
    <scope>NUCLEOTIDE SEQUENCE</scope>
    <source>
        <strain evidence="1">SM26-45</strain>
    </source>
</reference>
<gene>
    <name evidence="1" type="ORF">JQX14_22615</name>
</gene>
<name>A0A9Q2NQX6_9RHOB</name>
<dbReference type="RefSeq" id="WP_231036088.1">
    <property type="nucleotide sequence ID" value="NZ_JAJNGX010000034.1"/>
</dbReference>
<sequence>MTALTEGRNTPEALGPMRSTAVAASTKIFAGAMVMVNATGFAVEGKTATGLIGLGRSEETVDNSDGANGDLSVQWKSGSFRYANSAGADEITAADIGKPCYAVDDQTVAKTDDTGARSPAGLIDFVDAQGVWVLFDPNLTRAATA</sequence>